<name>A0A2P2R0Q0_RHIMU</name>
<proteinExistence type="predicted"/>
<dbReference type="AlphaFoldDB" id="A0A2P2R0Q0"/>
<evidence type="ECO:0000313" key="1">
    <source>
        <dbReference type="EMBL" id="MBX72777.1"/>
    </source>
</evidence>
<protein>
    <submittedName>
        <fullName evidence="1">Uncharacterized protein</fullName>
    </submittedName>
</protein>
<organism evidence="1">
    <name type="scientific">Rhizophora mucronata</name>
    <name type="common">Asiatic mangrove</name>
    <dbReference type="NCBI Taxonomy" id="61149"/>
    <lineage>
        <taxon>Eukaryota</taxon>
        <taxon>Viridiplantae</taxon>
        <taxon>Streptophyta</taxon>
        <taxon>Embryophyta</taxon>
        <taxon>Tracheophyta</taxon>
        <taxon>Spermatophyta</taxon>
        <taxon>Magnoliopsida</taxon>
        <taxon>eudicotyledons</taxon>
        <taxon>Gunneridae</taxon>
        <taxon>Pentapetalae</taxon>
        <taxon>rosids</taxon>
        <taxon>fabids</taxon>
        <taxon>Malpighiales</taxon>
        <taxon>Rhizophoraceae</taxon>
        <taxon>Rhizophora</taxon>
    </lineage>
</organism>
<accession>A0A2P2R0Q0</accession>
<dbReference type="EMBL" id="GGEC01092293">
    <property type="protein sequence ID" value="MBX72777.1"/>
    <property type="molecule type" value="Transcribed_RNA"/>
</dbReference>
<sequence length="27" mass="3131">MQKILKKNQTILVIRKAAQELKHKRGG</sequence>
<reference evidence="1" key="1">
    <citation type="submission" date="2018-02" db="EMBL/GenBank/DDBJ databases">
        <title>Rhizophora mucronata_Transcriptome.</title>
        <authorList>
            <person name="Meera S.P."/>
            <person name="Sreeshan A."/>
            <person name="Augustine A."/>
        </authorList>
    </citation>
    <scope>NUCLEOTIDE SEQUENCE</scope>
    <source>
        <tissue evidence="1">Leaf</tissue>
    </source>
</reference>